<evidence type="ECO:0000259" key="7">
    <source>
        <dbReference type="PROSITE" id="PS50249"/>
    </source>
</evidence>
<sequence length="224" mass="24481">MSLHDLPPDARPREKLLARGPQALADAELLALLLRTGLQGLPVLQLAQSLLDRFDGWHGLLHASVADLAQVKGLGPAKRAEIAAVLEIARRSLAQQMAQRPVFSSPEAVKNFLRLKLSAHTHEVFAVLFLDSQLRLIEIEEMFRGTIQQTAVYPREVVKRALHFTAAAVILAHNHPSGLAEPSHADELLTKRLVEALALVDVRVIDHLVVGSGEVVSLAERGLM</sequence>
<dbReference type="Pfam" id="PF20582">
    <property type="entry name" value="UPF0758_N"/>
    <property type="match status" value="1"/>
</dbReference>
<dbReference type="InterPro" id="IPR020891">
    <property type="entry name" value="UPF0758_CS"/>
</dbReference>
<dbReference type="PANTHER" id="PTHR30471">
    <property type="entry name" value="DNA REPAIR PROTEIN RADC"/>
    <property type="match status" value="1"/>
</dbReference>
<dbReference type="Gene3D" id="3.40.140.10">
    <property type="entry name" value="Cytidine Deaminase, domain 2"/>
    <property type="match status" value="1"/>
</dbReference>
<name>A0ABU5DJE7_9BURK</name>
<evidence type="ECO:0000256" key="1">
    <source>
        <dbReference type="ARBA" id="ARBA00022670"/>
    </source>
</evidence>
<evidence type="ECO:0000313" key="8">
    <source>
        <dbReference type="EMBL" id="MDY0746419.1"/>
    </source>
</evidence>
<dbReference type="PROSITE" id="PS50249">
    <property type="entry name" value="MPN"/>
    <property type="match status" value="1"/>
</dbReference>
<dbReference type="PROSITE" id="PS01302">
    <property type="entry name" value="UPF0758"/>
    <property type="match status" value="1"/>
</dbReference>
<keyword evidence="3" id="KW-0378">Hydrolase</keyword>
<keyword evidence="4" id="KW-0862">Zinc</keyword>
<dbReference type="EMBL" id="JAXCLA010000005">
    <property type="protein sequence ID" value="MDY0746419.1"/>
    <property type="molecule type" value="Genomic_DNA"/>
</dbReference>
<evidence type="ECO:0000256" key="2">
    <source>
        <dbReference type="ARBA" id="ARBA00022723"/>
    </source>
</evidence>
<dbReference type="Gene3D" id="1.10.150.20">
    <property type="entry name" value="5' to 3' exonuclease, C-terminal subdomain"/>
    <property type="match status" value="1"/>
</dbReference>
<evidence type="ECO:0000256" key="4">
    <source>
        <dbReference type="ARBA" id="ARBA00022833"/>
    </source>
</evidence>
<dbReference type="SUPFAM" id="SSF47781">
    <property type="entry name" value="RuvA domain 2-like"/>
    <property type="match status" value="1"/>
</dbReference>
<dbReference type="Pfam" id="PF04002">
    <property type="entry name" value="RadC"/>
    <property type="match status" value="1"/>
</dbReference>
<evidence type="ECO:0000256" key="3">
    <source>
        <dbReference type="ARBA" id="ARBA00022801"/>
    </source>
</evidence>
<dbReference type="Proteomes" id="UP001285263">
    <property type="component" value="Unassembled WGS sequence"/>
</dbReference>
<evidence type="ECO:0000256" key="6">
    <source>
        <dbReference type="RuleBase" id="RU003797"/>
    </source>
</evidence>
<evidence type="ECO:0000313" key="9">
    <source>
        <dbReference type="Proteomes" id="UP001285263"/>
    </source>
</evidence>
<comment type="caution">
    <text evidence="8">The sequence shown here is derived from an EMBL/GenBank/DDBJ whole genome shotgun (WGS) entry which is preliminary data.</text>
</comment>
<reference evidence="8 9" key="1">
    <citation type="submission" date="2023-11" db="EMBL/GenBank/DDBJ databases">
        <title>Paucibacter sp. nov., isolated from fresh soil in Korea.</title>
        <authorList>
            <person name="Le N.T.T."/>
        </authorList>
    </citation>
    <scope>NUCLEOTIDE SEQUENCE [LARGE SCALE GENOMIC DNA]</scope>
    <source>
        <strain evidence="8 9">R3-3</strain>
    </source>
</reference>
<keyword evidence="9" id="KW-1185">Reference proteome</keyword>
<dbReference type="InterPro" id="IPR025657">
    <property type="entry name" value="RadC_JAB"/>
</dbReference>
<protein>
    <submittedName>
        <fullName evidence="8">DNA repair protein RadC</fullName>
    </submittedName>
</protein>
<evidence type="ECO:0000256" key="5">
    <source>
        <dbReference type="ARBA" id="ARBA00023049"/>
    </source>
</evidence>
<dbReference type="InterPro" id="IPR010994">
    <property type="entry name" value="RuvA_2-like"/>
</dbReference>
<proteinExistence type="inferred from homology"/>
<keyword evidence="1" id="KW-0645">Protease</keyword>
<gene>
    <name evidence="8" type="primary">radC</name>
    <name evidence="8" type="ORF">SNE35_18045</name>
</gene>
<dbReference type="InterPro" id="IPR046778">
    <property type="entry name" value="UPF0758_N"/>
</dbReference>
<accession>A0ABU5DJE7</accession>
<comment type="similarity">
    <text evidence="6">Belongs to the UPF0758 family.</text>
</comment>
<dbReference type="InterPro" id="IPR001405">
    <property type="entry name" value="UPF0758"/>
</dbReference>
<feature type="domain" description="MPN" evidence="7">
    <location>
        <begin position="102"/>
        <end position="224"/>
    </location>
</feature>
<dbReference type="CDD" id="cd08071">
    <property type="entry name" value="MPN_DUF2466"/>
    <property type="match status" value="1"/>
</dbReference>
<dbReference type="RefSeq" id="WP_320424328.1">
    <property type="nucleotide sequence ID" value="NZ_JAXCLA010000005.1"/>
</dbReference>
<dbReference type="InterPro" id="IPR037518">
    <property type="entry name" value="MPN"/>
</dbReference>
<dbReference type="PANTHER" id="PTHR30471:SF3">
    <property type="entry name" value="UPF0758 PROTEIN YEES-RELATED"/>
    <property type="match status" value="1"/>
</dbReference>
<keyword evidence="5" id="KW-0482">Metalloprotease</keyword>
<dbReference type="NCBIfam" id="TIGR00608">
    <property type="entry name" value="radc"/>
    <property type="match status" value="1"/>
</dbReference>
<keyword evidence="2" id="KW-0479">Metal-binding</keyword>
<organism evidence="8 9">
    <name type="scientific">Roseateles agri</name>
    <dbReference type="NCBI Taxonomy" id="3098619"/>
    <lineage>
        <taxon>Bacteria</taxon>
        <taxon>Pseudomonadati</taxon>
        <taxon>Pseudomonadota</taxon>
        <taxon>Betaproteobacteria</taxon>
        <taxon>Burkholderiales</taxon>
        <taxon>Sphaerotilaceae</taxon>
        <taxon>Roseateles</taxon>
    </lineage>
</organism>
<dbReference type="NCBIfam" id="NF000642">
    <property type="entry name" value="PRK00024.1"/>
    <property type="match status" value="1"/>
</dbReference>